<protein>
    <submittedName>
        <fullName evidence="9">Uncharacterized protein</fullName>
    </submittedName>
</protein>
<dbReference type="EMBL" id="KR815460">
    <property type="protein sequence ID" value="ALR70712.1"/>
    <property type="molecule type" value="Genomic_DNA"/>
</dbReference>
<dbReference type="EMBL" id="KR815457">
    <property type="protein sequence ID" value="ALR70242.1"/>
    <property type="molecule type" value="Genomic_DNA"/>
</dbReference>
<dbReference type="KEGG" id="vg:30144376"/>
<evidence type="ECO:0000313" key="17">
    <source>
        <dbReference type="EMBL" id="ALR72285.1"/>
    </source>
</evidence>
<dbReference type="EMBL" id="KR815466">
    <property type="protein sequence ID" value="ALR71656.1"/>
    <property type="molecule type" value="Genomic_DNA"/>
</dbReference>
<dbReference type="Proteomes" id="UP000201478">
    <property type="component" value="Segment"/>
</dbReference>
<reference evidence="1" key="2">
    <citation type="submission" date="2006-06" db="EMBL/GenBank/DDBJ databases">
        <authorList>
            <person name="Oliveira J.V.C."/>
            <person name="Wolff J.L.C."/>
            <person name="Garcia-Maruniak A."/>
            <person name="Ribeiro B.M."/>
            <person name="Castro M.E.B."/>
            <person name="Souza M.L."/>
            <person name="Moscardi F."/>
            <person name="Maruniak J.E."/>
            <person name="Zanotto P.M.A."/>
        </authorList>
    </citation>
    <scope>NUCLEOTIDE SEQUENCE</scope>
    <source>
        <strain evidence="1">AgMNPV-2D</strain>
    </source>
</reference>
<name>A0A0S3IY36_9ABAC</name>
<evidence type="ECO:0000313" key="1">
    <source>
        <dbReference type="EMBL" id="ABI13825.1"/>
    </source>
</evidence>
<reference evidence="19" key="5">
    <citation type="submission" date="2018-01" db="EMBL/GenBank/DDBJ databases">
        <title>Biological and molecular characterization of two Anticarsia gemmatalis Multiple Nucleopolyhedrovirus clones exhibiting contrasting virulence variants.</title>
        <authorList>
            <person name="Ferreira B.C."/>
            <person name="Silva A.M.R."/>
            <person name="Melo F.L."/>
            <person name="Sanches M.M."/>
            <person name="Moscardi F."/>
            <person name="Ribeiro B.M."/>
            <person name="Sousa M.L."/>
        </authorList>
    </citation>
    <scope>NUCLEOTIDE SEQUENCE</scope>
    <source>
        <strain evidence="19">Ag-16</strain>
    </source>
</reference>
<evidence type="ECO:0000313" key="3">
    <source>
        <dbReference type="EMBL" id="ALR70085.1"/>
    </source>
</evidence>
<evidence type="ECO:0000313" key="10">
    <source>
        <dbReference type="EMBL" id="ALR71184.1"/>
    </source>
</evidence>
<dbReference type="EMBL" id="KR815462">
    <property type="protein sequence ID" value="ALR71027.1"/>
    <property type="molecule type" value="Genomic_DNA"/>
</dbReference>
<accession>Q06KM6</accession>
<evidence type="ECO:0000313" key="4">
    <source>
        <dbReference type="EMBL" id="ALR70242.1"/>
    </source>
</evidence>
<evidence type="ECO:0000313" key="19">
    <source>
        <dbReference type="EMBL" id="AXE72297.1"/>
    </source>
</evidence>
<evidence type="ECO:0000313" key="13">
    <source>
        <dbReference type="EMBL" id="ALR71656.1"/>
    </source>
</evidence>
<evidence type="ECO:0000313" key="21">
    <source>
        <dbReference type="Proteomes" id="UP000201478"/>
    </source>
</evidence>
<evidence type="ECO:0000313" key="6">
    <source>
        <dbReference type="EMBL" id="ALR70555.1"/>
    </source>
</evidence>
<sequence length="127" mass="14388">MEDVSIDVCAEGAFVYTTDDLLKNLTFSSSKCAPFKLHHYAILKHLSNGIVDKIVDDASVDELKKFNFKIDSKRRYITNVLDFELIVLDHDLSTVYVINAETRVKLGHLNVSLNQNDRNALIFSAQI</sequence>
<dbReference type="EMBL" id="KR815461">
    <property type="protein sequence ID" value="ALR70869.1"/>
    <property type="molecule type" value="Genomic_DNA"/>
</dbReference>
<dbReference type="RefSeq" id="YP_009316137.1">
    <property type="nucleotide sequence ID" value="NC_031761.1"/>
</dbReference>
<dbReference type="EMBL" id="KR815471">
    <property type="protein sequence ID" value="ALR72442.1"/>
    <property type="molecule type" value="Genomic_DNA"/>
</dbReference>
<proteinExistence type="predicted"/>
<dbReference type="EMBL" id="KR815464">
    <property type="protein sequence ID" value="ALR71342.1"/>
    <property type="molecule type" value="Genomic_DNA"/>
</dbReference>
<evidence type="ECO:0000313" key="18">
    <source>
        <dbReference type="EMBL" id="ALR72442.1"/>
    </source>
</evidence>
<evidence type="ECO:0000313" key="8">
    <source>
        <dbReference type="EMBL" id="ALR70869.1"/>
    </source>
</evidence>
<dbReference type="EMBL" id="KR815465">
    <property type="protein sequence ID" value="ALR71500.1"/>
    <property type="molecule type" value="Genomic_DNA"/>
</dbReference>
<gene>
    <name evidence="9" type="ORF">AGNV_122</name>
</gene>
<dbReference type="EMBL" id="KR815470">
    <property type="protein sequence ID" value="ALR72285.1"/>
    <property type="molecule type" value="Genomic_DNA"/>
</dbReference>
<evidence type="ECO:0000313" key="12">
    <source>
        <dbReference type="EMBL" id="ALR71500.1"/>
    </source>
</evidence>
<dbReference type="Pfam" id="PF04242">
    <property type="entry name" value="DUF424"/>
    <property type="match status" value="1"/>
</dbReference>
<reference evidence="1 20" key="1">
    <citation type="journal article" date="2006" name="J. Gen. Virol.">
        <title>Genome of the most widely used viral biopesticide: Anticarsia gemmatalis multiple nucleopolyhedrovirus.</title>
        <authorList>
            <person name="Oliveira J.V."/>
            <person name="Wolff J.L."/>
            <person name="Garcia-Maruniak A."/>
            <person name="Ribeiro B.M."/>
            <person name="de Castro M.E."/>
            <person name="de Souza M.L."/>
            <person name="Moscardi F."/>
            <person name="Maruniak J.E."/>
            <person name="Zanotto P.M."/>
        </authorList>
    </citation>
    <scope>NUCLEOTIDE SEQUENCE [LARGE SCALE GENOMIC DNA]</scope>
    <source>
        <strain evidence="1">AgMNPV-2D</strain>
    </source>
</reference>
<dbReference type="EMBL" id="KR815469">
    <property type="protein sequence ID" value="ALR72126.1"/>
    <property type="molecule type" value="Genomic_DNA"/>
</dbReference>
<evidence type="ECO:0000313" key="9">
    <source>
        <dbReference type="EMBL" id="ALR71027.1"/>
    </source>
</evidence>
<dbReference type="EMBL" id="KR815468">
    <property type="protein sequence ID" value="ALR71969.1"/>
    <property type="molecule type" value="Genomic_DNA"/>
</dbReference>
<evidence type="ECO:0000313" key="11">
    <source>
        <dbReference type="EMBL" id="ALR71342.1"/>
    </source>
</evidence>
<dbReference type="EMBL" id="KR815455">
    <property type="protein sequence ID" value="ALR69927.1"/>
    <property type="molecule type" value="Genomic_DNA"/>
</dbReference>
<reference evidence="9 21" key="3">
    <citation type="journal article" date="2015" name="Genome Biol. Evol.">
        <title>The Pangenome of the Anticarsia gemmatalis Multiple Nucleopolyhedrovirus (AgMNPV).</title>
        <authorList>
            <person name="Brito A.F."/>
            <person name="Braconi C.T."/>
            <person name="Weidmann M."/>
            <person name="Dilcher M."/>
            <person name="Alves J.M."/>
            <person name="Gruber A."/>
            <person name="Zanotto P.M."/>
        </authorList>
    </citation>
    <scope>NUCLEOTIDE SEQUENCE</scope>
    <source>
        <strain evidence="2">AgMNPV-26</strain>
        <strain evidence="3">AgMNPV-27</strain>
        <strain evidence="4">AgMNPV-28</strain>
        <strain evidence="5">AgMNPV-29</strain>
        <strain evidence="6">AgMNPV-30</strain>
        <strain evidence="7">AgMNPV-31</strain>
        <strain evidence="8">AgMNPV-32</strain>
        <strain evidence="9">AgMNPV-33</strain>
        <strain evidence="10">AgMNPV-34</strain>
        <strain evidence="11">AgMNPV-35</strain>
        <strain evidence="12">AgMNPV-36</strain>
        <strain evidence="13">AgMNPV-37</strain>
        <strain evidence="14">AgMNPV-38</strain>
        <strain evidence="15">AgMNPV-39</strain>
        <strain evidence="16">AgMNPV-40</strain>
        <strain evidence="17">AgMNPV-42</strain>
        <strain evidence="18">AgMNPV-43</strain>
    </source>
</reference>
<dbReference type="EMBL" id="KR815467">
    <property type="protein sequence ID" value="ALR71812.1"/>
    <property type="molecule type" value="Genomic_DNA"/>
</dbReference>
<organism evidence="9">
    <name type="scientific">Anticarsia gemmatalis multiple nucleopolyhedrovirus</name>
    <dbReference type="NCBI Taxonomy" id="268591"/>
    <lineage>
        <taxon>Viruses</taxon>
        <taxon>Viruses incertae sedis</taxon>
        <taxon>Naldaviricetes</taxon>
        <taxon>Lefavirales</taxon>
        <taxon>Baculoviridae</taxon>
        <taxon>Alphabaculovirus</taxon>
        <taxon>Alphabaculovirus angemmatalis</taxon>
    </lineage>
</organism>
<dbReference type="GeneID" id="30144376"/>
<evidence type="ECO:0000313" key="20">
    <source>
        <dbReference type="Proteomes" id="UP000201348"/>
    </source>
</evidence>
<dbReference type="EMBL" id="KR815463">
    <property type="protein sequence ID" value="ALR71184.1"/>
    <property type="molecule type" value="Genomic_DNA"/>
</dbReference>
<dbReference type="Proteomes" id="UP000201348">
    <property type="component" value="Segment"/>
</dbReference>
<dbReference type="InterPro" id="IPR007355">
    <property type="entry name" value="DUF424"/>
</dbReference>
<keyword evidence="20" id="KW-1185">Reference proteome</keyword>
<dbReference type="EMBL" id="DQ813662">
    <property type="protein sequence ID" value="ABI13825.1"/>
    <property type="molecule type" value="Genomic_DNA"/>
</dbReference>
<evidence type="ECO:0000313" key="2">
    <source>
        <dbReference type="EMBL" id="ALR69927.1"/>
    </source>
</evidence>
<evidence type="ECO:0000313" key="5">
    <source>
        <dbReference type="EMBL" id="ALR70399.1"/>
    </source>
</evidence>
<evidence type="ECO:0000313" key="7">
    <source>
        <dbReference type="EMBL" id="ALR70712.1"/>
    </source>
</evidence>
<dbReference type="EMBL" id="KR815459">
    <property type="protein sequence ID" value="ALR70555.1"/>
    <property type="molecule type" value="Genomic_DNA"/>
</dbReference>
<dbReference type="EMBL" id="KR815456">
    <property type="protein sequence ID" value="ALR70085.1"/>
    <property type="molecule type" value="Genomic_DNA"/>
</dbReference>
<evidence type="ECO:0000313" key="14">
    <source>
        <dbReference type="EMBL" id="ALR71812.1"/>
    </source>
</evidence>
<accession>A0A0S3IY36</accession>
<evidence type="ECO:0000313" key="16">
    <source>
        <dbReference type="EMBL" id="ALR72126.1"/>
    </source>
</evidence>
<reference evidence="1" key="4">
    <citation type="submission" date="2015-05" db="EMBL/GenBank/DDBJ databases">
        <title>The genome evolution of wild-type isolates of Anticarsia gemmatalis multiple nucleopolyhedrovirus.</title>
        <authorList>
            <person name="Brito A.F."/>
            <person name="Braconi C.T."/>
            <person name="Weidmann M."/>
            <person name="Dilcher M."/>
            <person name="Alves J.M.P."/>
            <person name="Gruber A."/>
            <person name="Zanotto P.M.A."/>
        </authorList>
    </citation>
    <scope>NUCLEOTIDE SEQUENCE</scope>
    <source>
        <strain evidence="1">AgMNPV-2D</strain>
    </source>
</reference>
<evidence type="ECO:0000313" key="15">
    <source>
        <dbReference type="EMBL" id="ALR71969.1"/>
    </source>
</evidence>
<dbReference type="EMBL" id="KR815458">
    <property type="protein sequence ID" value="ALR70399.1"/>
    <property type="molecule type" value="Genomic_DNA"/>
</dbReference>
<dbReference type="EMBL" id="MG746626">
    <property type="protein sequence ID" value="AXE72297.1"/>
    <property type="molecule type" value="Genomic_DNA"/>
</dbReference>